<reference evidence="1 2" key="1">
    <citation type="journal article" date="2019" name="Environ. Microbiol.">
        <title>An active ?-lactamase is a part of an orchestrated cell wall stress resistance network of Bacillus subtilis and related rhizosphere species.</title>
        <authorList>
            <person name="Bucher T."/>
            <person name="Keren-Paz A."/>
            <person name="Hausser J."/>
            <person name="Olender T."/>
            <person name="Cytryn E."/>
            <person name="Kolodkin-Gal I."/>
        </authorList>
    </citation>
    <scope>NUCLEOTIDE SEQUENCE [LARGE SCALE GENOMIC DNA]</scope>
    <source>
        <strain evidence="1 2">I32</strain>
    </source>
</reference>
<gene>
    <name evidence="1" type="ORF">FC695_35680</name>
</gene>
<sequence>MERQYYVRGKKVQIKELTDIIAVKPVEQNRNLNEGLKQATVFLDSRETTNTEEQQAFQNAGWYFINPNEEISRSFNRSSEEIAIGRVFKQENGRMLIGNNLLTVQIDPNLNEQESLALLSENNLEIINKLGFGKHLYEVKVPADLDFLEVANKLNERSEFLFAEPQFIEQISSRNRPTDPDYSKQWQWKNDGSNGGVVNADVHAEEAWDIAKGDGIRI</sequence>
<evidence type="ECO:0000313" key="1">
    <source>
        <dbReference type="EMBL" id="TKI89628.1"/>
    </source>
</evidence>
<dbReference type="EMBL" id="SZOH01003661">
    <property type="protein sequence ID" value="TKI89628.1"/>
    <property type="molecule type" value="Genomic_DNA"/>
</dbReference>
<protein>
    <submittedName>
        <fullName evidence="1">Uncharacterized protein</fullName>
    </submittedName>
</protein>
<proteinExistence type="predicted"/>
<name>A0A9X9A1E4_BACCE</name>
<accession>A0A9X9A1E4</accession>
<dbReference type="Proteomes" id="UP000308444">
    <property type="component" value="Unassembled WGS sequence"/>
</dbReference>
<dbReference type="AlphaFoldDB" id="A0A9X9A1E4"/>
<feature type="non-terminal residue" evidence="1">
    <location>
        <position position="218"/>
    </location>
</feature>
<evidence type="ECO:0000313" key="2">
    <source>
        <dbReference type="Proteomes" id="UP000308444"/>
    </source>
</evidence>
<comment type="caution">
    <text evidence="1">The sequence shown here is derived from an EMBL/GenBank/DDBJ whole genome shotgun (WGS) entry which is preliminary data.</text>
</comment>
<organism evidence="1 2">
    <name type="scientific">Bacillus cereus</name>
    <dbReference type="NCBI Taxonomy" id="1396"/>
    <lineage>
        <taxon>Bacteria</taxon>
        <taxon>Bacillati</taxon>
        <taxon>Bacillota</taxon>
        <taxon>Bacilli</taxon>
        <taxon>Bacillales</taxon>
        <taxon>Bacillaceae</taxon>
        <taxon>Bacillus</taxon>
        <taxon>Bacillus cereus group</taxon>
    </lineage>
</organism>